<dbReference type="Gene3D" id="3.40.50.880">
    <property type="match status" value="1"/>
</dbReference>
<dbReference type="EMBL" id="SMKI01000633">
    <property type="protein sequence ID" value="TDC62577.1"/>
    <property type="molecule type" value="Genomic_DNA"/>
</dbReference>
<protein>
    <submittedName>
        <fullName evidence="2">Thiamine biosynthesis protein ThiJ</fullName>
    </submittedName>
</protein>
<dbReference type="OrthoDB" id="9792284at2"/>
<accession>A0A4R4SGI7</accession>
<evidence type="ECO:0000259" key="1">
    <source>
        <dbReference type="Pfam" id="PF01965"/>
    </source>
</evidence>
<dbReference type="SUPFAM" id="SSF52317">
    <property type="entry name" value="Class I glutamine amidotransferase-like"/>
    <property type="match status" value="1"/>
</dbReference>
<gene>
    <name evidence="2" type="ORF">E1283_33860</name>
</gene>
<evidence type="ECO:0000313" key="3">
    <source>
        <dbReference type="Proteomes" id="UP000295345"/>
    </source>
</evidence>
<evidence type="ECO:0000313" key="2">
    <source>
        <dbReference type="EMBL" id="TDC62577.1"/>
    </source>
</evidence>
<dbReference type="InterPro" id="IPR029062">
    <property type="entry name" value="Class_I_gatase-like"/>
</dbReference>
<keyword evidence="3" id="KW-1185">Reference proteome</keyword>
<dbReference type="RefSeq" id="WP_132822001.1">
    <property type="nucleotide sequence ID" value="NZ_SMKI01000633.1"/>
</dbReference>
<feature type="domain" description="DJ-1/PfpI" evidence="1">
    <location>
        <begin position="15"/>
        <end position="192"/>
    </location>
</feature>
<dbReference type="Proteomes" id="UP000295345">
    <property type="component" value="Unassembled WGS sequence"/>
</dbReference>
<organism evidence="2 3">
    <name type="scientific">Streptomyces hainanensis</name>
    <dbReference type="NCBI Taxonomy" id="402648"/>
    <lineage>
        <taxon>Bacteria</taxon>
        <taxon>Bacillati</taxon>
        <taxon>Actinomycetota</taxon>
        <taxon>Actinomycetes</taxon>
        <taxon>Kitasatosporales</taxon>
        <taxon>Streptomycetaceae</taxon>
        <taxon>Streptomyces</taxon>
    </lineage>
</organism>
<dbReference type="InterPro" id="IPR002818">
    <property type="entry name" value="DJ-1/PfpI"/>
</dbReference>
<proteinExistence type="predicted"/>
<comment type="caution">
    <text evidence="2">The sequence shown here is derived from an EMBL/GenBank/DDBJ whole genome shotgun (WGS) entry which is preliminary data.</text>
</comment>
<dbReference type="Pfam" id="PF01965">
    <property type="entry name" value="DJ-1_PfpI"/>
    <property type="match status" value="1"/>
</dbReference>
<sequence length="208" mass="22950">MTTQPSPTPGRLVGKRVGILMENDYVEEEISYYRRRFAEEGAEVTLLTRLWGRPSLTFTGAEQRAPLTVTEDLEALDYTRLARLSALIVPSGQVSDRLRFSEDVERLAPAVELMVRAFRLPNLVKGFSCHGLSLVSATPELIRGREVTCHNNLVGDVRNMGAMYTNQDVVVDGDLVTSRTVDQCHLLVRSVIDLLDPVPEPAVAGAVS</sequence>
<dbReference type="AlphaFoldDB" id="A0A4R4SGI7"/>
<name>A0A4R4SGI7_9ACTN</name>
<reference evidence="2 3" key="1">
    <citation type="submission" date="2019-03" db="EMBL/GenBank/DDBJ databases">
        <title>Draft genome sequences of novel Actinobacteria.</title>
        <authorList>
            <person name="Sahin N."/>
            <person name="Ay H."/>
            <person name="Saygin H."/>
        </authorList>
    </citation>
    <scope>NUCLEOTIDE SEQUENCE [LARGE SCALE GENOMIC DNA]</scope>
    <source>
        <strain evidence="2 3">DSM 41900</strain>
    </source>
</reference>